<dbReference type="STRING" id="1913578.LPB140_07685"/>
<keyword evidence="2" id="KW-1185">Reference proteome</keyword>
<dbReference type="OrthoDB" id="7449259at2"/>
<reference evidence="1 2" key="1">
    <citation type="submission" date="2016-11" db="EMBL/GenBank/DDBJ databases">
        <title>Sphingorhabdus sp. LPB0140, isolated from marine environment.</title>
        <authorList>
            <person name="Kim E."/>
            <person name="Yi H."/>
        </authorList>
    </citation>
    <scope>NUCLEOTIDE SEQUENCE [LARGE SCALE GENOMIC DNA]</scope>
    <source>
        <strain evidence="1 2">LPB0140</strain>
    </source>
</reference>
<sequence length="158" mass="17479">MKNYNKNMIGFAATSLLYISGLPSAYSQTLSLIPLAQEAEHPFVKDGFCWIAGVDRSAQGAAIYLTQRQEIYVTPSNGKPAPKLDMLDLNISKSKVTGGMTVECEKARFEYASENDEYGVITAYYGDNGSLYFEPKGNCWQLTSSNIFKRPAGDRHVN</sequence>
<dbReference type="Proteomes" id="UP000242561">
    <property type="component" value="Chromosome"/>
</dbReference>
<evidence type="ECO:0000313" key="2">
    <source>
        <dbReference type="Proteomes" id="UP000242561"/>
    </source>
</evidence>
<proteinExistence type="predicted"/>
<dbReference type="RefSeq" id="WP_072559340.1">
    <property type="nucleotide sequence ID" value="NZ_CP018154.1"/>
</dbReference>
<gene>
    <name evidence="1" type="ORF">LPB140_07685</name>
</gene>
<organism evidence="1 2">
    <name type="scientific">Sphingorhabdus lutea</name>
    <dbReference type="NCBI Taxonomy" id="1913578"/>
    <lineage>
        <taxon>Bacteria</taxon>
        <taxon>Pseudomonadati</taxon>
        <taxon>Pseudomonadota</taxon>
        <taxon>Alphaproteobacteria</taxon>
        <taxon>Sphingomonadales</taxon>
        <taxon>Sphingomonadaceae</taxon>
        <taxon>Sphingorhabdus</taxon>
    </lineage>
</organism>
<dbReference type="KEGG" id="sphl:LPB140_07685"/>
<protein>
    <submittedName>
        <fullName evidence="1">Uncharacterized protein</fullName>
    </submittedName>
</protein>
<evidence type="ECO:0000313" key="1">
    <source>
        <dbReference type="EMBL" id="APG62691.1"/>
    </source>
</evidence>
<name>A0A1L3JC37_9SPHN</name>
<dbReference type="AlphaFoldDB" id="A0A1L3JC37"/>
<accession>A0A1L3JC37</accession>
<dbReference type="EMBL" id="CP018154">
    <property type="protein sequence ID" value="APG62691.1"/>
    <property type="molecule type" value="Genomic_DNA"/>
</dbReference>